<dbReference type="AlphaFoldDB" id="A0A5D5AQJ6"/>
<comment type="caution">
    <text evidence="2">The sequence shown here is derived from an EMBL/GenBank/DDBJ whole genome shotgun (WGS) entry which is preliminary data.</text>
</comment>
<dbReference type="InterPro" id="IPR006342">
    <property type="entry name" value="FkbM_mtfrase"/>
</dbReference>
<protein>
    <submittedName>
        <fullName evidence="2">FkbM family methyltransferase</fullName>
    </submittedName>
</protein>
<dbReference type="SUPFAM" id="SSF53335">
    <property type="entry name" value="S-adenosyl-L-methionine-dependent methyltransferases"/>
    <property type="match status" value="1"/>
</dbReference>
<dbReference type="Pfam" id="PF05050">
    <property type="entry name" value="Methyltransf_21"/>
    <property type="match status" value="1"/>
</dbReference>
<keyword evidence="2" id="KW-0489">Methyltransferase</keyword>
<keyword evidence="2" id="KW-0808">Transferase</keyword>
<evidence type="ECO:0000313" key="2">
    <source>
        <dbReference type="EMBL" id="TYT64019.1"/>
    </source>
</evidence>
<evidence type="ECO:0000259" key="1">
    <source>
        <dbReference type="Pfam" id="PF05050"/>
    </source>
</evidence>
<sequence length="262" mass="28697">MRRARTAVECLGRRAYHRIAAVNYERRLISRRNRTPAGSVRCLEPINRHGTDEMLAELDDVCGPDAVVFDVGAHVGIYVLALASGTPDRRVVAFEPSPPVVARLRANVCLNSLEDRIDVRPIGIGDEDGDRPFYRSSNPELSAFDRASATRWGGSVIDVRRVPIRTLDTLVLGSGTAPEEHVGLEEPNCPVPDAIKIDVEGTAPAVLRGARGVLERFRPVLFVEIHDAAIDGDVPEETKGVLEANGYAVVERSGYWRCEPRG</sequence>
<dbReference type="PANTHER" id="PTHR34203">
    <property type="entry name" value="METHYLTRANSFERASE, FKBM FAMILY PROTEIN"/>
    <property type="match status" value="1"/>
</dbReference>
<dbReference type="PANTHER" id="PTHR34203:SF15">
    <property type="entry name" value="SLL1173 PROTEIN"/>
    <property type="match status" value="1"/>
</dbReference>
<keyword evidence="3" id="KW-1185">Reference proteome</keyword>
<dbReference type="NCBIfam" id="TIGR01444">
    <property type="entry name" value="fkbM_fam"/>
    <property type="match status" value="1"/>
</dbReference>
<feature type="domain" description="Methyltransferase FkbM" evidence="1">
    <location>
        <begin position="70"/>
        <end position="232"/>
    </location>
</feature>
<gene>
    <name evidence="2" type="ORF">FYC77_00625</name>
</gene>
<dbReference type="GO" id="GO:0032259">
    <property type="term" value="P:methylation"/>
    <property type="evidence" value="ECO:0007669"/>
    <property type="project" value="UniProtKB-KW"/>
</dbReference>
<evidence type="ECO:0000313" key="3">
    <source>
        <dbReference type="Proteomes" id="UP000324104"/>
    </source>
</evidence>
<dbReference type="Proteomes" id="UP000324104">
    <property type="component" value="Unassembled WGS sequence"/>
</dbReference>
<proteinExistence type="predicted"/>
<dbReference type="InterPro" id="IPR029063">
    <property type="entry name" value="SAM-dependent_MTases_sf"/>
</dbReference>
<reference evidence="2 3" key="1">
    <citation type="submission" date="2019-08" db="EMBL/GenBank/DDBJ databases">
        <title>Archaea genome.</title>
        <authorList>
            <person name="Kajale S."/>
            <person name="Shouche Y."/>
            <person name="Deshpande N."/>
            <person name="Sharma A."/>
        </authorList>
    </citation>
    <scope>NUCLEOTIDE SEQUENCE [LARGE SCALE GENOMIC DNA]</scope>
    <source>
        <strain evidence="2 3">ESP3B_9</strain>
    </source>
</reference>
<dbReference type="EMBL" id="VTAW01000001">
    <property type="protein sequence ID" value="TYT64019.1"/>
    <property type="molecule type" value="Genomic_DNA"/>
</dbReference>
<dbReference type="InterPro" id="IPR052514">
    <property type="entry name" value="SAM-dependent_MTase"/>
</dbReference>
<dbReference type="Gene3D" id="3.40.50.150">
    <property type="entry name" value="Vaccinia Virus protein VP39"/>
    <property type="match status" value="1"/>
</dbReference>
<organism evidence="2 3">
    <name type="scientific">Natrialba swarupiae</name>
    <dbReference type="NCBI Taxonomy" id="2448032"/>
    <lineage>
        <taxon>Archaea</taxon>
        <taxon>Methanobacteriati</taxon>
        <taxon>Methanobacteriota</taxon>
        <taxon>Stenosarchaea group</taxon>
        <taxon>Halobacteria</taxon>
        <taxon>Halobacteriales</taxon>
        <taxon>Natrialbaceae</taxon>
        <taxon>Natrialba</taxon>
    </lineage>
</organism>
<accession>A0A5D5AQJ6</accession>
<dbReference type="GO" id="GO:0008168">
    <property type="term" value="F:methyltransferase activity"/>
    <property type="evidence" value="ECO:0007669"/>
    <property type="project" value="UniProtKB-KW"/>
</dbReference>
<name>A0A5D5AQJ6_9EURY</name>